<sequence length="101" mass="10975">MRKFFVAGMIALSLCAVSLPDTHAGAQNGVSGKVVETMDSGGYTYVRLEKNGKKIWAAIPQTKVSKGQTISLKPGTEMVNFESKTLKRSFDTIIFSEGMIK</sequence>
<proteinExistence type="predicted"/>
<reference evidence="2" key="2">
    <citation type="submission" date="2021-08" db="EMBL/GenBank/DDBJ databases">
        <authorList>
            <person name="Dalcin Martins P."/>
        </authorList>
    </citation>
    <scope>NUCLEOTIDE SEQUENCE</scope>
    <source>
        <strain evidence="2">MAG_39</strain>
    </source>
</reference>
<reference evidence="2" key="1">
    <citation type="journal article" date="2021" name="bioRxiv">
        <title>Unraveling nitrogen, sulfur and carbon metabolic pathways and microbial community transcriptional responses to substrate deprivation and toxicity stresses in a bioreactor mimicking anoxic brackish coastal sediment conditions.</title>
        <authorList>
            <person name="Martins P.D."/>
            <person name="Echeveste M.J."/>
            <person name="Arshad A."/>
            <person name="Kurth J."/>
            <person name="Ouboter H."/>
            <person name="Jetten M.S.M."/>
            <person name="Welte C.U."/>
        </authorList>
    </citation>
    <scope>NUCLEOTIDE SEQUENCE</scope>
    <source>
        <strain evidence="2">MAG_39</strain>
    </source>
</reference>
<accession>A0A953M0Y3</accession>
<dbReference type="AlphaFoldDB" id="A0A953M0Y3"/>
<organism evidence="2 3">
    <name type="scientific">Candidatus Nitrobium versatile</name>
    <dbReference type="NCBI Taxonomy" id="2884831"/>
    <lineage>
        <taxon>Bacteria</taxon>
        <taxon>Pseudomonadati</taxon>
        <taxon>Nitrospirota</taxon>
        <taxon>Nitrospiria</taxon>
        <taxon>Nitrospirales</taxon>
        <taxon>Nitrospiraceae</taxon>
        <taxon>Candidatus Nitrobium</taxon>
    </lineage>
</organism>
<feature type="signal peptide" evidence="1">
    <location>
        <begin position="1"/>
        <end position="26"/>
    </location>
</feature>
<feature type="chain" id="PRO_5037881219" description="NrfJ" evidence="1">
    <location>
        <begin position="27"/>
        <end position="101"/>
    </location>
</feature>
<dbReference type="Proteomes" id="UP000705867">
    <property type="component" value="Unassembled WGS sequence"/>
</dbReference>
<keyword evidence="1" id="KW-0732">Signal</keyword>
<gene>
    <name evidence="2" type="ORF">K8I29_14620</name>
</gene>
<evidence type="ECO:0000313" key="3">
    <source>
        <dbReference type="Proteomes" id="UP000705867"/>
    </source>
</evidence>
<evidence type="ECO:0008006" key="4">
    <source>
        <dbReference type="Google" id="ProtNLM"/>
    </source>
</evidence>
<comment type="caution">
    <text evidence="2">The sequence shown here is derived from an EMBL/GenBank/DDBJ whole genome shotgun (WGS) entry which is preliminary data.</text>
</comment>
<dbReference type="EMBL" id="JAIOIV010000114">
    <property type="protein sequence ID" value="MBZ0157429.1"/>
    <property type="molecule type" value="Genomic_DNA"/>
</dbReference>
<evidence type="ECO:0000256" key="1">
    <source>
        <dbReference type="SAM" id="SignalP"/>
    </source>
</evidence>
<evidence type="ECO:0000313" key="2">
    <source>
        <dbReference type="EMBL" id="MBZ0157429.1"/>
    </source>
</evidence>
<name>A0A953M0Y3_9BACT</name>
<protein>
    <recommendedName>
        <fullName evidence="4">NrfJ</fullName>
    </recommendedName>
</protein>